<protein>
    <submittedName>
        <fullName evidence="2">Uncharacterized protein</fullName>
    </submittedName>
</protein>
<feature type="compositionally biased region" description="Basic and acidic residues" evidence="1">
    <location>
        <begin position="108"/>
        <end position="154"/>
    </location>
</feature>
<name>A0AAW2H0X2_9HYME</name>
<evidence type="ECO:0000313" key="2">
    <source>
        <dbReference type="EMBL" id="KAL0133211.1"/>
    </source>
</evidence>
<comment type="caution">
    <text evidence="2">The sequence shown here is derived from an EMBL/GenBank/DDBJ whole genome shotgun (WGS) entry which is preliminary data.</text>
</comment>
<gene>
    <name evidence="2" type="ORF">PUN28_000758</name>
</gene>
<dbReference type="EMBL" id="JADYXP020000001">
    <property type="protein sequence ID" value="KAL0133211.1"/>
    <property type="molecule type" value="Genomic_DNA"/>
</dbReference>
<evidence type="ECO:0000313" key="3">
    <source>
        <dbReference type="Proteomes" id="UP001430953"/>
    </source>
</evidence>
<accession>A0AAW2H0X2</accession>
<dbReference type="Proteomes" id="UP001430953">
    <property type="component" value="Unassembled WGS sequence"/>
</dbReference>
<keyword evidence="3" id="KW-1185">Reference proteome</keyword>
<sequence length="154" mass="17526">MIFRSLEAQLPHRVNCQANRAHLLLMCTYALNLRQFCTSRWSRASCDEDTTSVGKHVVKRMKMDRNIARGREMSSSSRDDATMLTNKFPKVRSAGHLFRSVKAINPSTKEKTTKNTDYHEREKATSGGDKEPAERMEELPGERARPEGRKRGGS</sequence>
<feature type="region of interest" description="Disordered" evidence="1">
    <location>
        <begin position="96"/>
        <end position="154"/>
    </location>
</feature>
<evidence type="ECO:0000256" key="1">
    <source>
        <dbReference type="SAM" id="MobiDB-lite"/>
    </source>
</evidence>
<organism evidence="2 3">
    <name type="scientific">Cardiocondyla obscurior</name>
    <dbReference type="NCBI Taxonomy" id="286306"/>
    <lineage>
        <taxon>Eukaryota</taxon>
        <taxon>Metazoa</taxon>
        <taxon>Ecdysozoa</taxon>
        <taxon>Arthropoda</taxon>
        <taxon>Hexapoda</taxon>
        <taxon>Insecta</taxon>
        <taxon>Pterygota</taxon>
        <taxon>Neoptera</taxon>
        <taxon>Endopterygota</taxon>
        <taxon>Hymenoptera</taxon>
        <taxon>Apocrita</taxon>
        <taxon>Aculeata</taxon>
        <taxon>Formicoidea</taxon>
        <taxon>Formicidae</taxon>
        <taxon>Myrmicinae</taxon>
        <taxon>Cardiocondyla</taxon>
    </lineage>
</organism>
<proteinExistence type="predicted"/>
<reference evidence="2 3" key="1">
    <citation type="submission" date="2023-03" db="EMBL/GenBank/DDBJ databases">
        <title>High recombination rates correlate with genetic variation in Cardiocondyla obscurior ants.</title>
        <authorList>
            <person name="Errbii M."/>
        </authorList>
    </citation>
    <scope>NUCLEOTIDE SEQUENCE [LARGE SCALE GENOMIC DNA]</scope>
    <source>
        <strain evidence="2">Alpha-2009</strain>
        <tissue evidence="2">Whole body</tissue>
    </source>
</reference>
<dbReference type="AlphaFoldDB" id="A0AAW2H0X2"/>